<keyword evidence="4" id="KW-0804">Transcription</keyword>
<dbReference type="Proteomes" id="UP000634136">
    <property type="component" value="Unassembled WGS sequence"/>
</dbReference>
<evidence type="ECO:0000313" key="8">
    <source>
        <dbReference type="Proteomes" id="UP000634136"/>
    </source>
</evidence>
<feature type="region of interest" description="Disordered" evidence="6">
    <location>
        <begin position="1"/>
        <end position="63"/>
    </location>
</feature>
<dbReference type="PANTHER" id="PTHR31541:SF60">
    <property type="entry name" value="TF-B3 DOMAIN-CONTAINING PROTEIN"/>
    <property type="match status" value="1"/>
</dbReference>
<accession>A0A834SJL3</accession>
<dbReference type="OrthoDB" id="1430378at2759"/>
<evidence type="ECO:0000256" key="5">
    <source>
        <dbReference type="ARBA" id="ARBA00023242"/>
    </source>
</evidence>
<comment type="subcellular location">
    <subcellularLocation>
        <location evidence="1">Nucleus</location>
    </subcellularLocation>
</comment>
<comment type="caution">
    <text evidence="7">The sequence shown here is derived from an EMBL/GenBank/DDBJ whole genome shotgun (WGS) entry which is preliminary data.</text>
</comment>
<keyword evidence="5" id="KW-0539">Nucleus</keyword>
<dbReference type="AlphaFoldDB" id="A0A834SJL3"/>
<dbReference type="GO" id="GO:0003677">
    <property type="term" value="F:DNA binding"/>
    <property type="evidence" value="ECO:0007669"/>
    <property type="project" value="UniProtKB-KW"/>
</dbReference>
<evidence type="ECO:0000256" key="6">
    <source>
        <dbReference type="SAM" id="MobiDB-lite"/>
    </source>
</evidence>
<protein>
    <submittedName>
        <fullName evidence="7">B3 domain-containing protein</fullName>
    </submittedName>
</protein>
<dbReference type="Pfam" id="PF03754">
    <property type="entry name" value="At2g31720-like"/>
    <property type="match status" value="1"/>
</dbReference>
<dbReference type="InterPro" id="IPR015300">
    <property type="entry name" value="DNA-bd_pseudobarrel_sf"/>
</dbReference>
<dbReference type="SUPFAM" id="SSF101936">
    <property type="entry name" value="DNA-binding pseudobarrel domain"/>
    <property type="match status" value="1"/>
</dbReference>
<dbReference type="EMBL" id="JAAIUW010000013">
    <property type="protein sequence ID" value="KAF7803638.1"/>
    <property type="molecule type" value="Genomic_DNA"/>
</dbReference>
<dbReference type="Gene3D" id="2.40.330.10">
    <property type="entry name" value="DNA-binding pseudobarrel domain"/>
    <property type="match status" value="1"/>
</dbReference>
<name>A0A834SJL3_9FABA</name>
<evidence type="ECO:0000313" key="7">
    <source>
        <dbReference type="EMBL" id="KAF7803638.1"/>
    </source>
</evidence>
<organism evidence="7 8">
    <name type="scientific">Senna tora</name>
    <dbReference type="NCBI Taxonomy" id="362788"/>
    <lineage>
        <taxon>Eukaryota</taxon>
        <taxon>Viridiplantae</taxon>
        <taxon>Streptophyta</taxon>
        <taxon>Embryophyta</taxon>
        <taxon>Tracheophyta</taxon>
        <taxon>Spermatophyta</taxon>
        <taxon>Magnoliopsida</taxon>
        <taxon>eudicotyledons</taxon>
        <taxon>Gunneridae</taxon>
        <taxon>Pentapetalae</taxon>
        <taxon>rosids</taxon>
        <taxon>fabids</taxon>
        <taxon>Fabales</taxon>
        <taxon>Fabaceae</taxon>
        <taxon>Caesalpinioideae</taxon>
        <taxon>Cassia clade</taxon>
        <taxon>Senna</taxon>
    </lineage>
</organism>
<sequence>MAEFMQLKNALIQKSHHHTSTLNTQPEDHKVEDEKDERKKRQRRDKIERIPKRGITNPTSSLPEEFQREIAKRSGVSPKTSTRMIIQKRLEKTDLNKNHGRISIPCSQVETFEFLTDEEMTCLRKEETITVRLIHKPKKKMKNGMDMPLIETPIGLRQWNLHKSMGDPEKVNPQYVLRTGWNKVVLEDGFVRGDFVQIWAFRDAQDNLSMALVKVDEQEDAETLT</sequence>
<reference evidence="7" key="1">
    <citation type="submission" date="2020-09" db="EMBL/GenBank/DDBJ databases">
        <title>Genome-Enabled Discovery of Anthraquinone Biosynthesis in Senna tora.</title>
        <authorList>
            <person name="Kang S.-H."/>
            <person name="Pandey R.P."/>
            <person name="Lee C.-M."/>
            <person name="Sim J.-S."/>
            <person name="Jeong J.-T."/>
            <person name="Choi B.-S."/>
            <person name="Jung M."/>
            <person name="Ginzburg D."/>
            <person name="Zhao K."/>
            <person name="Won S.Y."/>
            <person name="Oh T.-J."/>
            <person name="Yu Y."/>
            <person name="Kim N.-H."/>
            <person name="Lee O.R."/>
            <person name="Lee T.-H."/>
            <person name="Bashyal P."/>
            <person name="Kim T.-S."/>
            <person name="Lee W.-H."/>
            <person name="Kawkins C."/>
            <person name="Kim C.-K."/>
            <person name="Kim J.S."/>
            <person name="Ahn B.O."/>
            <person name="Rhee S.Y."/>
            <person name="Sohng J.K."/>
        </authorList>
    </citation>
    <scope>NUCLEOTIDE SEQUENCE</scope>
    <source>
        <tissue evidence="7">Leaf</tissue>
    </source>
</reference>
<keyword evidence="3" id="KW-0238">DNA-binding</keyword>
<dbReference type="PANTHER" id="PTHR31541">
    <property type="entry name" value="B3 DOMAIN PLANT PROTEIN-RELATED"/>
    <property type="match status" value="1"/>
</dbReference>
<evidence type="ECO:0000256" key="1">
    <source>
        <dbReference type="ARBA" id="ARBA00004123"/>
    </source>
</evidence>
<evidence type="ECO:0000256" key="3">
    <source>
        <dbReference type="ARBA" id="ARBA00023125"/>
    </source>
</evidence>
<dbReference type="InterPro" id="IPR005508">
    <property type="entry name" value="At2g31720-like"/>
</dbReference>
<evidence type="ECO:0000256" key="4">
    <source>
        <dbReference type="ARBA" id="ARBA00023163"/>
    </source>
</evidence>
<evidence type="ECO:0000256" key="2">
    <source>
        <dbReference type="ARBA" id="ARBA00023015"/>
    </source>
</evidence>
<gene>
    <name evidence="7" type="ORF">G2W53_042749</name>
</gene>
<keyword evidence="2" id="KW-0805">Transcription regulation</keyword>
<feature type="compositionally biased region" description="Basic and acidic residues" evidence="6">
    <location>
        <begin position="26"/>
        <end position="51"/>
    </location>
</feature>
<proteinExistence type="predicted"/>
<keyword evidence="8" id="KW-1185">Reference proteome</keyword>
<dbReference type="GO" id="GO:0005634">
    <property type="term" value="C:nucleus"/>
    <property type="evidence" value="ECO:0007669"/>
    <property type="project" value="UniProtKB-SubCell"/>
</dbReference>